<keyword evidence="2" id="KW-1185">Reference proteome</keyword>
<evidence type="ECO:0000313" key="1">
    <source>
        <dbReference type="EMBL" id="GAA4635868.1"/>
    </source>
</evidence>
<name>A0ABP8US87_9ACTN</name>
<evidence type="ECO:0000313" key="2">
    <source>
        <dbReference type="Proteomes" id="UP001501442"/>
    </source>
</evidence>
<organism evidence="1 2">
    <name type="scientific">Actinoallomurus vinaceus</name>
    <dbReference type="NCBI Taxonomy" id="1080074"/>
    <lineage>
        <taxon>Bacteria</taxon>
        <taxon>Bacillati</taxon>
        <taxon>Actinomycetota</taxon>
        <taxon>Actinomycetes</taxon>
        <taxon>Streptosporangiales</taxon>
        <taxon>Thermomonosporaceae</taxon>
        <taxon>Actinoallomurus</taxon>
    </lineage>
</organism>
<evidence type="ECO:0008006" key="3">
    <source>
        <dbReference type="Google" id="ProtNLM"/>
    </source>
</evidence>
<protein>
    <recommendedName>
        <fullName evidence="3">HEAT repeat domain-containing protein</fullName>
    </recommendedName>
</protein>
<dbReference type="Proteomes" id="UP001501442">
    <property type="component" value="Unassembled WGS sequence"/>
</dbReference>
<dbReference type="RefSeq" id="WP_345438848.1">
    <property type="nucleotide sequence ID" value="NZ_BAABHK010000016.1"/>
</dbReference>
<sequence>MTEPNVIDNAGAVAYGNTIGGDLRQNVTVYQYVQEFIRARRLDGERIEALLRAYVPPRGRDRAAEVLGHRNAVALIGKEGTGRRTTAVHLLAQRGLTLRELAPDEEDGALPCEPGCGYLFNADSLGPGVDLEDHVVRLREQGSALAVWTTRDVRRDPGTFLADIGVELEAPEPERVFRTMLDAETGLDEAAWWRARPELEPLVKNALPGDVRRLVSLITKTMALRGCDDTAVGDLIDAYRNWDTYLQERFAKPDLDLRTRVLLITVAMLEGAPEAVVYEAATALGELLDLGPGEGRGLAGAGVRGLSAASEVTRDADGTVRFAKPAFATSVLDYTWQVYPLVQEQMRTWATALPGRLRTGDDAVLARLARTLADLADRQRDLVLIQEATADWAAAPGTRPFAVEALVRAALAPGIGRRTRRWMYDCAYDRRRPDAILSAIAEACGQYGSVYPENALTRLRHLAAADSEQVRRAVREAVTRLAGNEQHRMRVLGVVVTSAKSPKSATAFCGAFLDIVATRDTDGRLTMLDEAASGRSRRFTSMLSQGWQAALINPATADRTREVIAAWLDDALFALRAGDAGRTRAHTVIGVLGRAADGDARYLPRLVRAVNEWHDRADGSETRTALRQAVISIASSADPLAPATERKGAA</sequence>
<reference evidence="2" key="1">
    <citation type="journal article" date="2019" name="Int. J. Syst. Evol. Microbiol.">
        <title>The Global Catalogue of Microorganisms (GCM) 10K type strain sequencing project: providing services to taxonomists for standard genome sequencing and annotation.</title>
        <authorList>
            <consortium name="The Broad Institute Genomics Platform"/>
            <consortium name="The Broad Institute Genome Sequencing Center for Infectious Disease"/>
            <person name="Wu L."/>
            <person name="Ma J."/>
        </authorList>
    </citation>
    <scope>NUCLEOTIDE SEQUENCE [LARGE SCALE GENOMIC DNA]</scope>
    <source>
        <strain evidence="2">JCM 17939</strain>
    </source>
</reference>
<proteinExistence type="predicted"/>
<comment type="caution">
    <text evidence="1">The sequence shown here is derived from an EMBL/GenBank/DDBJ whole genome shotgun (WGS) entry which is preliminary data.</text>
</comment>
<dbReference type="EMBL" id="BAABHK010000016">
    <property type="protein sequence ID" value="GAA4635868.1"/>
    <property type="molecule type" value="Genomic_DNA"/>
</dbReference>
<accession>A0ABP8US87</accession>
<gene>
    <name evidence="1" type="ORF">GCM10023196_083250</name>
</gene>